<evidence type="ECO:0000313" key="2">
    <source>
        <dbReference type="Proteomes" id="UP000325273"/>
    </source>
</evidence>
<evidence type="ECO:0000313" key="1">
    <source>
        <dbReference type="EMBL" id="KAA0999142.1"/>
    </source>
</evidence>
<proteinExistence type="predicted"/>
<reference evidence="1 2" key="1">
    <citation type="submission" date="2019-08" db="EMBL/GenBank/DDBJ databases">
        <title>Paraburkholderia sp. DCY113.</title>
        <authorList>
            <person name="Kang J."/>
        </authorList>
    </citation>
    <scope>NUCLEOTIDE SEQUENCE [LARGE SCALE GENOMIC DNA]</scope>
    <source>
        <strain evidence="1 2">DCY113</strain>
    </source>
</reference>
<dbReference type="Proteomes" id="UP000325273">
    <property type="component" value="Unassembled WGS sequence"/>
</dbReference>
<organism evidence="1 2">
    <name type="scientific">Paraburkholderia panacisoli</name>
    <dbReference type="NCBI Taxonomy" id="2603818"/>
    <lineage>
        <taxon>Bacteria</taxon>
        <taxon>Pseudomonadati</taxon>
        <taxon>Pseudomonadota</taxon>
        <taxon>Betaproteobacteria</taxon>
        <taxon>Burkholderiales</taxon>
        <taxon>Burkholderiaceae</taxon>
        <taxon>Paraburkholderia</taxon>
    </lineage>
</organism>
<accession>A0A5B0G7F1</accession>
<gene>
    <name evidence="1" type="ORF">FVF58_42135</name>
</gene>
<protein>
    <submittedName>
        <fullName evidence="1">Uncharacterized protein</fullName>
    </submittedName>
</protein>
<sequence>MHSCGIVSIPLYWQAKQLRRFGGDISSNTLAARFVRVGLEDGFVIGRKCWPLADTVACVHASANRHSS</sequence>
<name>A0A5B0G7F1_9BURK</name>
<comment type="caution">
    <text evidence="1">The sequence shown here is derived from an EMBL/GenBank/DDBJ whole genome shotgun (WGS) entry which is preliminary data.</text>
</comment>
<dbReference type="AlphaFoldDB" id="A0A5B0G7F1"/>
<keyword evidence="2" id="KW-1185">Reference proteome</keyword>
<dbReference type="EMBL" id="VTUZ01000050">
    <property type="protein sequence ID" value="KAA0999142.1"/>
    <property type="molecule type" value="Genomic_DNA"/>
</dbReference>